<sequence length="42" mass="4569">MYQKTGHFTLAFPTQPLSGKLTPGGILRDISPSVSILTLIIR</sequence>
<name>A0A0W8EAU3_9ZZZZ</name>
<comment type="caution">
    <text evidence="1">The sequence shown here is derived from an EMBL/GenBank/DDBJ whole genome shotgun (WGS) entry which is preliminary data.</text>
</comment>
<protein>
    <submittedName>
        <fullName evidence="1">Uncharacterized protein</fullName>
    </submittedName>
</protein>
<dbReference type="EMBL" id="LNQE01001767">
    <property type="protein sequence ID" value="KUG05771.1"/>
    <property type="molecule type" value="Genomic_DNA"/>
</dbReference>
<accession>A0A0W8EAU3</accession>
<evidence type="ECO:0000313" key="1">
    <source>
        <dbReference type="EMBL" id="KUG05771.1"/>
    </source>
</evidence>
<reference evidence="1" key="1">
    <citation type="journal article" date="2015" name="Proc. Natl. Acad. Sci. U.S.A.">
        <title>Networks of energetic and metabolic interactions define dynamics in microbial communities.</title>
        <authorList>
            <person name="Embree M."/>
            <person name="Liu J.K."/>
            <person name="Al-Bassam M.M."/>
            <person name="Zengler K."/>
        </authorList>
    </citation>
    <scope>NUCLEOTIDE SEQUENCE</scope>
</reference>
<organism evidence="1">
    <name type="scientific">hydrocarbon metagenome</name>
    <dbReference type="NCBI Taxonomy" id="938273"/>
    <lineage>
        <taxon>unclassified sequences</taxon>
        <taxon>metagenomes</taxon>
        <taxon>ecological metagenomes</taxon>
    </lineage>
</organism>
<proteinExistence type="predicted"/>
<dbReference type="AlphaFoldDB" id="A0A0W8EAU3"/>
<gene>
    <name evidence="1" type="ORF">ASZ90_016799</name>
</gene>